<evidence type="ECO:0000256" key="1">
    <source>
        <dbReference type="ARBA" id="ARBA00004141"/>
    </source>
</evidence>
<accession>A0A067PBT2</accession>
<sequence>MAQEDVEPHDPPVQPAPTTPTFWDRLPPWVSTNLRSTKSLKLLFRCWLASWVAFIIMLPQKSLSALGQAAFFAMLVSIMLPPNAPVQMFLFMISTLVIGVLLGWAVGAAAMAASLAARNEVLLKQAYEKVQQSAAGLANPDQLYQLDIFKGYFLDVRSSVVFGVFLGFSSFLFALIRAYAPRLMFMSVFASIAVDIYCSYGVLFPFSYYNLLNIVLIPVACYIAIALVVITFVFPETVNHASLESTVTLLRHLQGIVKSQNEILEIDDLEKLATGSPLRMKIVGARAAAVGMQQLLAAKMKFIDVEFSFGRWNGGDVKDLQEPLLGVVIRVVGLQAFARVIGHPLNRSRPSSTESFPRLTSGTDGESSTPPLPSPNSRSADTYLLQQLYQQHASAESQYSVTLQDILPVLQESTAELRESCINGLGKAAECLESVNTRRWKRSDDVAAKGRELDEAIESLRAALEGFRTTKRKMLLEPYSSLLGKYDMYPDNPNPGALPLRSLHIAFVFASNLISAADGTLTLMEAIRETMEKRKRCRLWAPGGFRAIWKVLKDRSVSGDDQALGEDEAISEDGNEDSDEYGDAAGSKKEVEKTYRMDPDSRPPTNTFQRVMHYIHYGYKWTRTPAASFAVKYAILTVALWLPAVFHTSAYFNYVQKGLWALIMGQMTLNVYASDQIANYATRLSGTLFGLAFGLCAWYIGSGHGHGNPYGVAASTAVFLLPVLFLRLFAPPQYLSGVIMGGATFVLIVGYSWIDGHLPTVGNPGVGWPVAWKRWVLVVIGCVASFVLMMLPPKSGRKAVRLRNASTINRMSRIYAFLISTWITDPGTPTRTSLQDPAASGSAHVKPWILEFRGDVLKLAEKLQALKQMTAVAKWEGSVRGKWPSEEYNRLVDVQFDMIGSLSQFGGALGHLDDNWRMSFIKHTKMVNPNFISDVLSVFSLVSQSLRTGEPMHEVMPQTLLERLFYHNHHHLPSDSENNKELSTMFLVERLETLDYMWYATALVAMFELLTSLDELHSIVRGLCGEITLKGFDRWREEYRRMNDKVV</sequence>
<feature type="domain" description="Putative ER transporter 6TM N-terminal" evidence="8">
    <location>
        <begin position="26"/>
        <end position="473"/>
    </location>
</feature>
<dbReference type="Pfam" id="PF10337">
    <property type="entry name" value="ArAE_2_N"/>
    <property type="match status" value="1"/>
</dbReference>
<feature type="compositionally biased region" description="Basic and acidic residues" evidence="5">
    <location>
        <begin position="586"/>
        <end position="601"/>
    </location>
</feature>
<feature type="transmembrane region" description="Helical" evidence="6">
    <location>
        <begin position="630"/>
        <end position="652"/>
    </location>
</feature>
<dbReference type="OrthoDB" id="2274698at2759"/>
<dbReference type="PANTHER" id="PTHR37994">
    <property type="entry name" value="ARAE_2_N DOMAIN-CONTAINING PROTEIN-RELATED"/>
    <property type="match status" value="1"/>
</dbReference>
<dbReference type="GO" id="GO:0016020">
    <property type="term" value="C:membrane"/>
    <property type="evidence" value="ECO:0007669"/>
    <property type="project" value="UniProtKB-SubCell"/>
</dbReference>
<evidence type="ECO:0000259" key="8">
    <source>
        <dbReference type="Pfam" id="PF10337"/>
    </source>
</evidence>
<evidence type="ECO:0000256" key="5">
    <source>
        <dbReference type="SAM" id="MobiDB-lite"/>
    </source>
</evidence>
<reference evidence="11" key="1">
    <citation type="journal article" date="2014" name="Proc. Natl. Acad. Sci. U.S.A.">
        <title>Extensive sampling of basidiomycete genomes demonstrates inadequacy of the white-rot/brown-rot paradigm for wood decay fungi.</title>
        <authorList>
            <person name="Riley R."/>
            <person name="Salamov A.A."/>
            <person name="Brown D.W."/>
            <person name="Nagy L.G."/>
            <person name="Floudas D."/>
            <person name="Held B.W."/>
            <person name="Levasseur A."/>
            <person name="Lombard V."/>
            <person name="Morin E."/>
            <person name="Otillar R."/>
            <person name="Lindquist E.A."/>
            <person name="Sun H."/>
            <person name="LaButti K.M."/>
            <person name="Schmutz J."/>
            <person name="Jabbour D."/>
            <person name="Luo H."/>
            <person name="Baker S.E."/>
            <person name="Pisabarro A.G."/>
            <person name="Walton J.D."/>
            <person name="Blanchette R.A."/>
            <person name="Henrissat B."/>
            <person name="Martin F."/>
            <person name="Cullen D."/>
            <person name="Hibbett D.S."/>
            <person name="Grigoriev I.V."/>
        </authorList>
    </citation>
    <scope>NUCLEOTIDE SEQUENCE [LARGE SCALE GENOMIC DNA]</scope>
    <source>
        <strain evidence="11">MUCL 33604</strain>
    </source>
</reference>
<feature type="compositionally biased region" description="Acidic residues" evidence="5">
    <location>
        <begin position="563"/>
        <end position="582"/>
    </location>
</feature>
<evidence type="ECO:0000313" key="11">
    <source>
        <dbReference type="Proteomes" id="UP000027265"/>
    </source>
</evidence>
<dbReference type="PANTHER" id="PTHR37994:SF3">
    <property type="entry name" value="ER TRANSPORTER 6TM N-TERMINAL DOMAIN-CONTAINING PROTEIN"/>
    <property type="match status" value="1"/>
</dbReference>
<feature type="transmembrane region" description="Helical" evidence="6">
    <location>
        <begin position="712"/>
        <end position="730"/>
    </location>
</feature>
<feature type="transmembrane region" description="Helical" evidence="6">
    <location>
        <begin position="183"/>
        <end position="208"/>
    </location>
</feature>
<evidence type="ECO:0000259" key="7">
    <source>
        <dbReference type="Pfam" id="PF10334"/>
    </source>
</evidence>
<protein>
    <recommendedName>
        <fullName evidence="12">ER transporter 6TM N-terminal domain-containing protein</fullName>
    </recommendedName>
</protein>
<feature type="transmembrane region" description="Helical" evidence="6">
    <location>
        <begin position="156"/>
        <end position="176"/>
    </location>
</feature>
<keyword evidence="11" id="KW-1185">Reference proteome</keyword>
<comment type="subcellular location">
    <subcellularLocation>
        <location evidence="1">Membrane</location>
        <topology evidence="1">Multi-pass membrane protein</topology>
    </subcellularLocation>
</comment>
<dbReference type="Pfam" id="PF13515">
    <property type="entry name" value="FUSC_2"/>
    <property type="match status" value="1"/>
</dbReference>
<evidence type="ECO:0000256" key="6">
    <source>
        <dbReference type="SAM" id="Phobius"/>
    </source>
</evidence>
<feature type="region of interest" description="Disordered" evidence="5">
    <location>
        <begin position="560"/>
        <end position="604"/>
    </location>
</feature>
<proteinExistence type="predicted"/>
<feature type="transmembrane region" description="Helical" evidence="6">
    <location>
        <begin position="42"/>
        <end position="59"/>
    </location>
</feature>
<feature type="region of interest" description="Disordered" evidence="5">
    <location>
        <begin position="1"/>
        <end position="20"/>
    </location>
</feature>
<evidence type="ECO:0000259" key="9">
    <source>
        <dbReference type="Pfam" id="PF13515"/>
    </source>
</evidence>
<dbReference type="AlphaFoldDB" id="A0A067PBT2"/>
<keyword evidence="3 6" id="KW-1133">Transmembrane helix</keyword>
<feature type="domain" description="Integral membrane bound transporter" evidence="9">
    <location>
        <begin position="646"/>
        <end position="787"/>
    </location>
</feature>
<evidence type="ECO:0000313" key="10">
    <source>
        <dbReference type="EMBL" id="KDQ52244.1"/>
    </source>
</evidence>
<gene>
    <name evidence="10" type="ORF">JAAARDRAFT_184405</name>
</gene>
<evidence type="ECO:0000256" key="3">
    <source>
        <dbReference type="ARBA" id="ARBA00022989"/>
    </source>
</evidence>
<feature type="compositionally biased region" description="Basic and acidic residues" evidence="5">
    <location>
        <begin position="1"/>
        <end position="10"/>
    </location>
</feature>
<evidence type="ECO:0008006" key="12">
    <source>
        <dbReference type="Google" id="ProtNLM"/>
    </source>
</evidence>
<dbReference type="EMBL" id="KL197741">
    <property type="protein sequence ID" value="KDQ52244.1"/>
    <property type="molecule type" value="Genomic_DNA"/>
</dbReference>
<feature type="transmembrane region" description="Helical" evidence="6">
    <location>
        <begin position="737"/>
        <end position="754"/>
    </location>
</feature>
<name>A0A067PBT2_9AGAM</name>
<dbReference type="InterPro" id="IPR018823">
    <property type="entry name" value="ArAE_2_N"/>
</dbReference>
<dbReference type="InterPro" id="IPR049453">
    <property type="entry name" value="Memb_transporter_dom"/>
</dbReference>
<keyword evidence="2 6" id="KW-0812">Transmembrane</keyword>
<dbReference type="Pfam" id="PF10334">
    <property type="entry name" value="BRE4"/>
    <property type="match status" value="1"/>
</dbReference>
<dbReference type="InParanoid" id="A0A067PBT2"/>
<feature type="domain" description="DUF2421" evidence="7">
    <location>
        <begin position="793"/>
        <end position="1027"/>
    </location>
</feature>
<evidence type="ECO:0000256" key="2">
    <source>
        <dbReference type="ARBA" id="ARBA00022692"/>
    </source>
</evidence>
<dbReference type="HOGENOM" id="CLU_003918_1_0_1"/>
<feature type="region of interest" description="Disordered" evidence="5">
    <location>
        <begin position="348"/>
        <end position="379"/>
    </location>
</feature>
<dbReference type="Proteomes" id="UP000027265">
    <property type="component" value="Unassembled WGS sequence"/>
</dbReference>
<keyword evidence="4 6" id="KW-0472">Membrane</keyword>
<feature type="transmembrane region" description="Helical" evidence="6">
    <location>
        <begin position="89"/>
        <end position="113"/>
    </location>
</feature>
<dbReference type="InterPro" id="IPR018820">
    <property type="entry name" value="BRE4-related_DUF2421"/>
</dbReference>
<organism evidence="10 11">
    <name type="scientific">Jaapia argillacea MUCL 33604</name>
    <dbReference type="NCBI Taxonomy" id="933084"/>
    <lineage>
        <taxon>Eukaryota</taxon>
        <taxon>Fungi</taxon>
        <taxon>Dikarya</taxon>
        <taxon>Basidiomycota</taxon>
        <taxon>Agaricomycotina</taxon>
        <taxon>Agaricomycetes</taxon>
        <taxon>Agaricomycetidae</taxon>
        <taxon>Jaapiales</taxon>
        <taxon>Jaapiaceae</taxon>
        <taxon>Jaapia</taxon>
    </lineage>
</organism>
<evidence type="ECO:0000256" key="4">
    <source>
        <dbReference type="ARBA" id="ARBA00023136"/>
    </source>
</evidence>
<feature type="transmembrane region" description="Helical" evidence="6">
    <location>
        <begin position="214"/>
        <end position="234"/>
    </location>
</feature>
<feature type="transmembrane region" description="Helical" evidence="6">
    <location>
        <begin position="680"/>
        <end position="700"/>
    </location>
</feature>
<feature type="transmembrane region" description="Helical" evidence="6">
    <location>
        <begin position="774"/>
        <end position="791"/>
    </location>
</feature>
<dbReference type="STRING" id="933084.A0A067PBT2"/>